<comment type="caution">
    <text evidence="1">The sequence shown here is derived from an EMBL/GenBank/DDBJ whole genome shotgun (WGS) entry which is preliminary data.</text>
</comment>
<gene>
    <name evidence="1" type="ORF">C2E21_7825</name>
</gene>
<accession>A0A2P6TGM3</accession>
<evidence type="ECO:0000313" key="1">
    <source>
        <dbReference type="EMBL" id="PRW33271.1"/>
    </source>
</evidence>
<name>A0A2P6TGM3_CHLSO</name>
<sequence>MGCCFSEPAVVPAPQPVRPAYYAGPSQPVYPAAAACVPPPPPPPAYSYGYAAPPPAAVYPYPPQQVTYIQQDRGMDTGTAAMMGGAAGLMTGVLLAEATQPHYGYGGGWYGPPCGPTIIENTTIIDNTNVMVNDYPDAAFVAVDGGWDDSYTAW</sequence>
<organism evidence="1 2">
    <name type="scientific">Chlorella sorokiniana</name>
    <name type="common">Freshwater green alga</name>
    <dbReference type="NCBI Taxonomy" id="3076"/>
    <lineage>
        <taxon>Eukaryota</taxon>
        <taxon>Viridiplantae</taxon>
        <taxon>Chlorophyta</taxon>
        <taxon>core chlorophytes</taxon>
        <taxon>Trebouxiophyceae</taxon>
        <taxon>Chlorellales</taxon>
        <taxon>Chlorellaceae</taxon>
        <taxon>Chlorella clade</taxon>
        <taxon>Chlorella</taxon>
    </lineage>
</organism>
<dbReference type="Proteomes" id="UP000239899">
    <property type="component" value="Unassembled WGS sequence"/>
</dbReference>
<dbReference type="EMBL" id="LHPG02000017">
    <property type="protein sequence ID" value="PRW33271.1"/>
    <property type="molecule type" value="Genomic_DNA"/>
</dbReference>
<evidence type="ECO:0000313" key="2">
    <source>
        <dbReference type="Proteomes" id="UP000239899"/>
    </source>
</evidence>
<proteinExistence type="predicted"/>
<protein>
    <submittedName>
        <fullName evidence="1">Uncharacterized protein</fullName>
    </submittedName>
</protein>
<reference evidence="1 2" key="1">
    <citation type="journal article" date="2018" name="Plant J.">
        <title>Genome sequences of Chlorella sorokiniana UTEX 1602 and Micractinium conductrix SAG 241.80: implications to maltose excretion by a green alga.</title>
        <authorList>
            <person name="Arriola M.B."/>
            <person name="Velmurugan N."/>
            <person name="Zhang Y."/>
            <person name="Plunkett M.H."/>
            <person name="Hondzo H."/>
            <person name="Barney B.M."/>
        </authorList>
    </citation>
    <scope>NUCLEOTIDE SEQUENCE [LARGE SCALE GENOMIC DNA]</scope>
    <source>
        <strain evidence="2">UTEX 1602</strain>
    </source>
</reference>
<dbReference type="AlphaFoldDB" id="A0A2P6TGM3"/>
<keyword evidence="2" id="KW-1185">Reference proteome</keyword>